<name>A0ABU6XJX2_9FABA</name>
<protein>
    <submittedName>
        <fullName evidence="1">Uncharacterized protein</fullName>
    </submittedName>
</protein>
<accession>A0ABU6XJX2</accession>
<keyword evidence="2" id="KW-1185">Reference proteome</keyword>
<organism evidence="1 2">
    <name type="scientific">Stylosanthes scabra</name>
    <dbReference type="NCBI Taxonomy" id="79078"/>
    <lineage>
        <taxon>Eukaryota</taxon>
        <taxon>Viridiplantae</taxon>
        <taxon>Streptophyta</taxon>
        <taxon>Embryophyta</taxon>
        <taxon>Tracheophyta</taxon>
        <taxon>Spermatophyta</taxon>
        <taxon>Magnoliopsida</taxon>
        <taxon>eudicotyledons</taxon>
        <taxon>Gunneridae</taxon>
        <taxon>Pentapetalae</taxon>
        <taxon>rosids</taxon>
        <taxon>fabids</taxon>
        <taxon>Fabales</taxon>
        <taxon>Fabaceae</taxon>
        <taxon>Papilionoideae</taxon>
        <taxon>50 kb inversion clade</taxon>
        <taxon>dalbergioids sensu lato</taxon>
        <taxon>Dalbergieae</taxon>
        <taxon>Pterocarpus clade</taxon>
        <taxon>Stylosanthes</taxon>
    </lineage>
</organism>
<sequence>MEDLSMFQRPRIVALEDENRGTYGTALIYPLNRLVSVASGIIDNNHTAVIILADDSSRA</sequence>
<evidence type="ECO:0000313" key="2">
    <source>
        <dbReference type="Proteomes" id="UP001341840"/>
    </source>
</evidence>
<dbReference type="EMBL" id="JASCZI010211837">
    <property type="protein sequence ID" value="MED6197033.1"/>
    <property type="molecule type" value="Genomic_DNA"/>
</dbReference>
<gene>
    <name evidence="1" type="ORF">PIB30_052938</name>
</gene>
<comment type="caution">
    <text evidence="1">The sequence shown here is derived from an EMBL/GenBank/DDBJ whole genome shotgun (WGS) entry which is preliminary data.</text>
</comment>
<proteinExistence type="predicted"/>
<reference evidence="1 2" key="1">
    <citation type="journal article" date="2023" name="Plants (Basel)">
        <title>Bridging the Gap: Combining Genomics and Transcriptomics Approaches to Understand Stylosanthes scabra, an Orphan Legume from the Brazilian Caatinga.</title>
        <authorList>
            <person name="Ferreira-Neto J.R.C."/>
            <person name="da Silva M.D."/>
            <person name="Binneck E."/>
            <person name="de Melo N.F."/>
            <person name="da Silva R.H."/>
            <person name="de Melo A.L.T.M."/>
            <person name="Pandolfi V."/>
            <person name="Bustamante F.O."/>
            <person name="Brasileiro-Vidal A.C."/>
            <person name="Benko-Iseppon A.M."/>
        </authorList>
    </citation>
    <scope>NUCLEOTIDE SEQUENCE [LARGE SCALE GENOMIC DNA]</scope>
    <source>
        <tissue evidence="1">Leaves</tissue>
    </source>
</reference>
<evidence type="ECO:0000313" key="1">
    <source>
        <dbReference type="EMBL" id="MED6197033.1"/>
    </source>
</evidence>
<dbReference type="Proteomes" id="UP001341840">
    <property type="component" value="Unassembled WGS sequence"/>
</dbReference>